<dbReference type="AlphaFoldDB" id="Q2H481"/>
<feature type="domain" description="Zn(2)-C6 fungal-type" evidence="7">
    <location>
        <begin position="83"/>
        <end position="118"/>
    </location>
</feature>
<keyword evidence="5" id="KW-0539">Nucleus</keyword>
<feature type="region of interest" description="Disordered" evidence="6">
    <location>
        <begin position="118"/>
        <end position="168"/>
    </location>
</feature>
<dbReference type="EMBL" id="CH408031">
    <property type="protein sequence ID" value="EAQ89915.1"/>
    <property type="molecule type" value="Genomic_DNA"/>
</dbReference>
<dbReference type="GO" id="GO:0008270">
    <property type="term" value="F:zinc ion binding"/>
    <property type="evidence" value="ECO:0007669"/>
    <property type="project" value="InterPro"/>
</dbReference>
<dbReference type="GO" id="GO:0005634">
    <property type="term" value="C:nucleus"/>
    <property type="evidence" value="ECO:0007669"/>
    <property type="project" value="UniProtKB-SubCell"/>
</dbReference>
<feature type="compositionally biased region" description="Pro residues" evidence="6">
    <location>
        <begin position="598"/>
        <end position="615"/>
    </location>
</feature>
<dbReference type="PROSITE" id="PS50048">
    <property type="entry name" value="ZN2_CY6_FUNGAL_2"/>
    <property type="match status" value="1"/>
</dbReference>
<dbReference type="STRING" id="306901.Q2H481"/>
<dbReference type="OrthoDB" id="2399539at2759"/>
<feature type="compositionally biased region" description="Basic and acidic residues" evidence="6">
    <location>
        <begin position="124"/>
        <end position="153"/>
    </location>
</feature>
<evidence type="ECO:0000256" key="6">
    <source>
        <dbReference type="SAM" id="MobiDB-lite"/>
    </source>
</evidence>
<evidence type="ECO:0000313" key="9">
    <source>
        <dbReference type="Proteomes" id="UP000001056"/>
    </source>
</evidence>
<feature type="region of interest" description="Disordered" evidence="6">
    <location>
        <begin position="1"/>
        <end position="74"/>
    </location>
</feature>
<dbReference type="VEuPathDB" id="FungiDB:CHGG_06534"/>
<gene>
    <name evidence="8" type="ORF">CHGG_06534</name>
</gene>
<reference evidence="9" key="1">
    <citation type="journal article" date="2015" name="Genome Announc.">
        <title>Draft genome sequence of the cellulolytic fungus Chaetomium globosum.</title>
        <authorList>
            <person name="Cuomo C.A."/>
            <person name="Untereiner W.A."/>
            <person name="Ma L.-J."/>
            <person name="Grabherr M."/>
            <person name="Birren B.W."/>
        </authorList>
    </citation>
    <scope>NUCLEOTIDE SEQUENCE [LARGE SCALE GENOMIC DNA]</scope>
    <source>
        <strain evidence="9">ATCC 6205 / CBS 148.51 / DSM 1962 / NBRC 6347 / NRRL 1970</strain>
    </source>
</reference>
<feature type="compositionally biased region" description="Pro residues" evidence="6">
    <location>
        <begin position="7"/>
        <end position="27"/>
    </location>
</feature>
<evidence type="ECO:0000313" key="8">
    <source>
        <dbReference type="EMBL" id="EAQ89915.1"/>
    </source>
</evidence>
<dbReference type="SMART" id="SM00906">
    <property type="entry name" value="Fungal_trans"/>
    <property type="match status" value="1"/>
</dbReference>
<organism evidence="8 9">
    <name type="scientific">Chaetomium globosum (strain ATCC 6205 / CBS 148.51 / DSM 1962 / NBRC 6347 / NRRL 1970)</name>
    <name type="common">Soil fungus</name>
    <dbReference type="NCBI Taxonomy" id="306901"/>
    <lineage>
        <taxon>Eukaryota</taxon>
        <taxon>Fungi</taxon>
        <taxon>Dikarya</taxon>
        <taxon>Ascomycota</taxon>
        <taxon>Pezizomycotina</taxon>
        <taxon>Sordariomycetes</taxon>
        <taxon>Sordariomycetidae</taxon>
        <taxon>Sordariales</taxon>
        <taxon>Chaetomiaceae</taxon>
        <taxon>Chaetomium</taxon>
    </lineage>
</organism>
<accession>Q2H481</accession>
<evidence type="ECO:0000259" key="7">
    <source>
        <dbReference type="PROSITE" id="PS50048"/>
    </source>
</evidence>
<dbReference type="InterPro" id="IPR050815">
    <property type="entry name" value="TF_fung"/>
</dbReference>
<evidence type="ECO:0000256" key="2">
    <source>
        <dbReference type="ARBA" id="ARBA00022723"/>
    </source>
</evidence>
<evidence type="ECO:0000256" key="4">
    <source>
        <dbReference type="ARBA" id="ARBA00023163"/>
    </source>
</evidence>
<dbReference type="CDD" id="cd12148">
    <property type="entry name" value="fungal_TF_MHR"/>
    <property type="match status" value="1"/>
</dbReference>
<proteinExistence type="predicted"/>
<name>Q2H481_CHAGB</name>
<dbReference type="GeneID" id="4390216"/>
<dbReference type="RefSeq" id="XP_001222629.1">
    <property type="nucleotide sequence ID" value="XM_001222628.1"/>
</dbReference>
<keyword evidence="9" id="KW-1185">Reference proteome</keyword>
<dbReference type="OMA" id="SINMAIA"/>
<dbReference type="InterPro" id="IPR001138">
    <property type="entry name" value="Zn2Cys6_DnaBD"/>
</dbReference>
<dbReference type="GO" id="GO:0006351">
    <property type="term" value="P:DNA-templated transcription"/>
    <property type="evidence" value="ECO:0007669"/>
    <property type="project" value="InterPro"/>
</dbReference>
<dbReference type="InterPro" id="IPR036864">
    <property type="entry name" value="Zn2-C6_fun-type_DNA-bd_sf"/>
</dbReference>
<keyword evidence="3" id="KW-0805">Transcription regulation</keyword>
<dbReference type="Proteomes" id="UP000001056">
    <property type="component" value="Unassembled WGS sequence"/>
</dbReference>
<dbReference type="InParanoid" id="Q2H481"/>
<keyword evidence="4" id="KW-0804">Transcription</keyword>
<keyword evidence="2" id="KW-0479">Metal-binding</keyword>
<feature type="compositionally biased region" description="Polar residues" evidence="6">
    <location>
        <begin position="565"/>
        <end position="591"/>
    </location>
</feature>
<dbReference type="InterPro" id="IPR007219">
    <property type="entry name" value="XnlR_reg_dom"/>
</dbReference>
<dbReference type="GO" id="GO:0000981">
    <property type="term" value="F:DNA-binding transcription factor activity, RNA polymerase II-specific"/>
    <property type="evidence" value="ECO:0007669"/>
    <property type="project" value="InterPro"/>
</dbReference>
<comment type="subcellular location">
    <subcellularLocation>
        <location evidence="1">Nucleus</location>
    </subcellularLocation>
</comment>
<dbReference type="GO" id="GO:0003677">
    <property type="term" value="F:DNA binding"/>
    <property type="evidence" value="ECO:0007669"/>
    <property type="project" value="InterPro"/>
</dbReference>
<dbReference type="Pfam" id="PF04082">
    <property type="entry name" value="Fungal_trans"/>
    <property type="match status" value="1"/>
</dbReference>
<feature type="compositionally biased region" description="Pro residues" evidence="6">
    <location>
        <begin position="35"/>
        <end position="58"/>
    </location>
</feature>
<evidence type="ECO:0000256" key="1">
    <source>
        <dbReference type="ARBA" id="ARBA00004123"/>
    </source>
</evidence>
<dbReference type="HOGENOM" id="CLU_011335_1_0_1"/>
<dbReference type="eggNOG" id="ENOG502SK5F">
    <property type="taxonomic scope" value="Eukaryota"/>
</dbReference>
<dbReference type="PANTHER" id="PTHR47338">
    <property type="entry name" value="ZN(II)2CYS6 TRANSCRIPTION FACTOR (EUROFUNG)-RELATED"/>
    <property type="match status" value="1"/>
</dbReference>
<dbReference type="CDD" id="cd00067">
    <property type="entry name" value="GAL4"/>
    <property type="match status" value="1"/>
</dbReference>
<evidence type="ECO:0000256" key="3">
    <source>
        <dbReference type="ARBA" id="ARBA00023015"/>
    </source>
</evidence>
<dbReference type="SUPFAM" id="SSF57701">
    <property type="entry name" value="Zn2/Cys6 DNA-binding domain"/>
    <property type="match status" value="1"/>
</dbReference>
<dbReference type="PANTHER" id="PTHR47338:SF5">
    <property type="entry name" value="ZN(II)2CYS6 TRANSCRIPTION FACTOR (EUROFUNG)"/>
    <property type="match status" value="1"/>
</dbReference>
<protein>
    <recommendedName>
        <fullName evidence="7">Zn(2)-C6 fungal-type domain-containing protein</fullName>
    </recommendedName>
</protein>
<evidence type="ECO:0000256" key="5">
    <source>
        <dbReference type="ARBA" id="ARBA00023242"/>
    </source>
</evidence>
<feature type="region of interest" description="Disordered" evidence="6">
    <location>
        <begin position="548"/>
        <end position="619"/>
    </location>
</feature>
<sequence>MDVEMEPPGPSIVPPPPPPPPSTPTPAQPQIQPQIQPPPPPQPPALSPPLLPPPPPPLNLGLEQPQTVGAPPATVIRRRAPIACRRCRRMRSKCHHDKAKPPCRGCADAGLGPSDCVFPVRGQPDQDREYRHPRVRAEKSKKRDETKARRGSRDAPAPPRANQLAPANLAQSSDGWDLLPPLPEILESLNQFTRHYFQLGFLPKQLFPERLRTQHRSVSVFFLLGILSISARLTPALVKRYGSAVRASETFMERSSALAQNELYKEPTLERCQGFYLLSIAQQGSGMRHKSSINMAIAMRMATLMQLHREETYVVPNPTKELIIRAESARRTLWMLHSQDNLHSGPRSPVLLSANDITALLPSNESDFANAREPQSRAALEGTPPALENPALVAIEGRSLFATLIQVHQHWGAIYRRAISNNRSPRPWEPDSEYAEMERRLEEWEGGLPNDYRWSSLLLKGYKQEGQDLARRVLLGAQIPLDRDPLRRQSSRRWPWRADGGEHKWTNPRRTQSDETFAGILLLYLWCSGLLSLQISKHSQNAMAVGTEGSMADSPIQPRIVAPTPNENGVRPQSPSMTGLTLQQQQPSAPTAYTDPGLGPPAPQPQALPNPPPQQPQQVVMDHGQAPLQAAGTRPTTDGLGLLIEAFDARQSAAAAVQGVQGVQGVPGNNNAPPPPGTAYDPHATPQQYYPQSALAVNDGYENELGYYMSDGVPPAMQQSWAGGGDMYGY</sequence>